<feature type="region of interest" description="Disordered" evidence="1">
    <location>
        <begin position="42"/>
        <end position="95"/>
    </location>
</feature>
<evidence type="ECO:0000313" key="3">
    <source>
        <dbReference type="Proteomes" id="UP000440041"/>
    </source>
</evidence>
<reference evidence="2 3" key="1">
    <citation type="submission" date="2019-09" db="EMBL/GenBank/DDBJ databases">
        <title>Characterization of the phylogenetic diversity of two novel species belonging to the genus Bifidobacterium: Bifidobacterium cebidarum sp. nov. and Bifidobacterium leontopitheci sp. nov.</title>
        <authorList>
            <person name="Lugli G.A."/>
            <person name="Duranti S."/>
            <person name="Milani C."/>
            <person name="Turroni F."/>
            <person name="Ventura M."/>
        </authorList>
    </citation>
    <scope>NUCLEOTIDE SEQUENCE [LARGE SCALE GENOMIC DNA]</scope>
    <source>
        <strain evidence="2 3">DSM 100238</strain>
    </source>
</reference>
<keyword evidence="3" id="KW-1185">Reference proteome</keyword>
<dbReference type="EMBL" id="WBSO01000013">
    <property type="protein sequence ID" value="KAB8296461.1"/>
    <property type="molecule type" value="Genomic_DNA"/>
</dbReference>
<sequence>MHTDSRGYRPKCVSGGGSVGGAVVFGWGGVVGQMCVRQRSESGITHHTQPSTDAQRHLTVGRNRTTTFCRRSHTTQRRQKPDPPPTLTSHSLATVTKTLSPQDQDFLDYVFYKVS</sequence>
<comment type="caution">
    <text evidence="2">The sequence shown here is derived from an EMBL/GenBank/DDBJ whole genome shotgun (WGS) entry which is preliminary data.</text>
</comment>
<protein>
    <submittedName>
        <fullName evidence="2">Uncharacterized protein</fullName>
    </submittedName>
</protein>
<accession>A0A6A2VDJ4</accession>
<gene>
    <name evidence="2" type="ORF">DSM100238_1485</name>
</gene>
<feature type="compositionally biased region" description="Polar residues" evidence="1">
    <location>
        <begin position="42"/>
        <end position="53"/>
    </location>
</feature>
<dbReference type="AlphaFoldDB" id="A0A6A2VDJ4"/>
<proteinExistence type="predicted"/>
<dbReference type="Proteomes" id="UP000440041">
    <property type="component" value="Unassembled WGS sequence"/>
</dbReference>
<organism evidence="2 3">
    <name type="scientific">Bifidobacterium apri</name>
    <dbReference type="NCBI Taxonomy" id="1769423"/>
    <lineage>
        <taxon>Bacteria</taxon>
        <taxon>Bacillati</taxon>
        <taxon>Actinomycetota</taxon>
        <taxon>Actinomycetes</taxon>
        <taxon>Bifidobacteriales</taxon>
        <taxon>Bifidobacteriaceae</taxon>
        <taxon>Bifidobacterium</taxon>
    </lineage>
</organism>
<name>A0A6A2VDJ4_9BIFI</name>
<evidence type="ECO:0000313" key="2">
    <source>
        <dbReference type="EMBL" id="KAB8296461.1"/>
    </source>
</evidence>
<evidence type="ECO:0000256" key="1">
    <source>
        <dbReference type="SAM" id="MobiDB-lite"/>
    </source>
</evidence>